<dbReference type="EnsemblPlants" id="PNT68254">
    <property type="protein sequence ID" value="PNT68254"/>
    <property type="gene ID" value="BRADI_3g37885v3"/>
</dbReference>
<evidence type="ECO:0000313" key="2">
    <source>
        <dbReference type="EMBL" id="PNT68254.1"/>
    </source>
</evidence>
<reference evidence="2 3" key="1">
    <citation type="journal article" date="2010" name="Nature">
        <title>Genome sequencing and analysis of the model grass Brachypodium distachyon.</title>
        <authorList>
            <consortium name="International Brachypodium Initiative"/>
        </authorList>
    </citation>
    <scope>NUCLEOTIDE SEQUENCE [LARGE SCALE GENOMIC DNA]</scope>
    <source>
        <strain evidence="2 3">Bd21</strain>
    </source>
</reference>
<dbReference type="EMBL" id="CM000882">
    <property type="protein sequence ID" value="PNT68254.1"/>
    <property type="molecule type" value="Genomic_DNA"/>
</dbReference>
<feature type="region of interest" description="Disordered" evidence="1">
    <location>
        <begin position="36"/>
        <end position="81"/>
    </location>
</feature>
<dbReference type="InParanoid" id="A0A2K2D1U3"/>
<organism evidence="2">
    <name type="scientific">Brachypodium distachyon</name>
    <name type="common">Purple false brome</name>
    <name type="synonym">Trachynia distachya</name>
    <dbReference type="NCBI Taxonomy" id="15368"/>
    <lineage>
        <taxon>Eukaryota</taxon>
        <taxon>Viridiplantae</taxon>
        <taxon>Streptophyta</taxon>
        <taxon>Embryophyta</taxon>
        <taxon>Tracheophyta</taxon>
        <taxon>Spermatophyta</taxon>
        <taxon>Magnoliopsida</taxon>
        <taxon>Liliopsida</taxon>
        <taxon>Poales</taxon>
        <taxon>Poaceae</taxon>
        <taxon>BOP clade</taxon>
        <taxon>Pooideae</taxon>
        <taxon>Stipodae</taxon>
        <taxon>Brachypodieae</taxon>
        <taxon>Brachypodium</taxon>
    </lineage>
</organism>
<accession>A0A2K2D1U3</accession>
<keyword evidence="4" id="KW-1185">Reference proteome</keyword>
<evidence type="ECO:0000313" key="4">
    <source>
        <dbReference type="Proteomes" id="UP000008810"/>
    </source>
</evidence>
<evidence type="ECO:0000256" key="1">
    <source>
        <dbReference type="SAM" id="MobiDB-lite"/>
    </source>
</evidence>
<name>A0A2K2D1U3_BRADI</name>
<dbReference type="Gramene" id="PNT68254">
    <property type="protein sequence ID" value="PNT68254"/>
    <property type="gene ID" value="BRADI_3g37885v3"/>
</dbReference>
<feature type="compositionally biased region" description="Polar residues" evidence="1">
    <location>
        <begin position="40"/>
        <end position="57"/>
    </location>
</feature>
<sequence length="81" mass="8779">MSDPGFDLLVGFWFSGDICMSVRTNDQTGGGAAFIPLRPTTGQPHNVNVTTQYTSSRRAGRPKLPVLQYDGEESSPGNVNY</sequence>
<dbReference type="AlphaFoldDB" id="A0A2K2D1U3"/>
<gene>
    <name evidence="2" type="ORF">BRADI_3g37885v3</name>
</gene>
<dbReference type="Proteomes" id="UP000008810">
    <property type="component" value="Chromosome 3"/>
</dbReference>
<proteinExistence type="predicted"/>
<evidence type="ECO:0000313" key="3">
    <source>
        <dbReference type="EnsemblPlants" id="PNT68254"/>
    </source>
</evidence>
<reference evidence="2" key="2">
    <citation type="submission" date="2017-06" db="EMBL/GenBank/DDBJ databases">
        <title>WGS assembly of Brachypodium distachyon.</title>
        <authorList>
            <consortium name="The International Brachypodium Initiative"/>
            <person name="Lucas S."/>
            <person name="Harmon-Smith M."/>
            <person name="Lail K."/>
            <person name="Tice H."/>
            <person name="Grimwood J."/>
            <person name="Bruce D."/>
            <person name="Barry K."/>
            <person name="Shu S."/>
            <person name="Lindquist E."/>
            <person name="Wang M."/>
            <person name="Pitluck S."/>
            <person name="Vogel J.P."/>
            <person name="Garvin D.F."/>
            <person name="Mockler T.C."/>
            <person name="Schmutz J."/>
            <person name="Rokhsar D."/>
            <person name="Bevan M.W."/>
        </authorList>
    </citation>
    <scope>NUCLEOTIDE SEQUENCE</scope>
    <source>
        <strain evidence="2">Bd21</strain>
    </source>
</reference>
<protein>
    <submittedName>
        <fullName evidence="2 3">Uncharacterized protein</fullName>
    </submittedName>
</protein>
<reference evidence="3" key="3">
    <citation type="submission" date="2018-08" db="UniProtKB">
        <authorList>
            <consortium name="EnsemblPlants"/>
        </authorList>
    </citation>
    <scope>IDENTIFICATION</scope>
    <source>
        <strain evidence="3">cv. Bd21</strain>
    </source>
</reference>